<dbReference type="RefSeq" id="WP_343491908.1">
    <property type="nucleotide sequence ID" value="NZ_JBCPYA010000003.1"/>
</dbReference>
<dbReference type="Proteomes" id="UP001466933">
    <property type="component" value="Unassembled WGS sequence"/>
</dbReference>
<keyword evidence="2" id="KW-1185">Reference proteome</keyword>
<accession>A0ABU9WEM4</accession>
<reference evidence="1 2" key="1">
    <citation type="submission" date="2024-05" db="EMBL/GenBank/DDBJ databases">
        <title>Burkholderia sp. Nov. a novel bacteria isolated from rhizosphere soil of Camellia sinensis.</title>
        <authorList>
            <person name="Dong Y."/>
        </authorList>
    </citation>
    <scope>NUCLEOTIDE SEQUENCE [LARGE SCALE GENOMIC DNA]</scope>
    <source>
        <strain evidence="1 2">GS2Y</strain>
    </source>
</reference>
<organism evidence="1 2">
    <name type="scientific">Burkholderia theae</name>
    <dbReference type="NCBI Taxonomy" id="3143496"/>
    <lineage>
        <taxon>Bacteria</taxon>
        <taxon>Pseudomonadati</taxon>
        <taxon>Pseudomonadota</taxon>
        <taxon>Betaproteobacteria</taxon>
        <taxon>Burkholderiales</taxon>
        <taxon>Burkholderiaceae</taxon>
        <taxon>Burkholderia</taxon>
    </lineage>
</organism>
<name>A0ABU9WEM4_9BURK</name>
<gene>
    <name evidence="1" type="ORF">VOI36_11085</name>
</gene>
<sequence>MNDITSGCLSAIFGSSSNMSPQGLSGGGIMGGLGILQKLKQDIEKLITDMLGMGGGADGGNGGAGDDMGGGYGNGMPMGGNGMPMGGNGMPMGGNGMPMGGNGMPMGGNGMPLGGNGMNGDGIQTGGGYGNGMPGDGFGPGQGQGLRDVKFNSPAGGDALHLKMDQNGNLFNGSGNSVGRYDQQTGQLSFNSGASDEIKRLMTGGRDVLGVDSKLAPTEGPGGNAVFSSSQFTMSVGDLNQKADF</sequence>
<comment type="caution">
    <text evidence="1">The sequence shown here is derived from an EMBL/GenBank/DDBJ whole genome shotgun (WGS) entry which is preliminary data.</text>
</comment>
<evidence type="ECO:0000313" key="2">
    <source>
        <dbReference type="Proteomes" id="UP001466933"/>
    </source>
</evidence>
<protein>
    <submittedName>
        <fullName evidence="1">Uncharacterized protein</fullName>
    </submittedName>
</protein>
<dbReference type="EMBL" id="JBCPYA010000003">
    <property type="protein sequence ID" value="MEN2470442.1"/>
    <property type="molecule type" value="Genomic_DNA"/>
</dbReference>
<proteinExistence type="predicted"/>
<evidence type="ECO:0000313" key="1">
    <source>
        <dbReference type="EMBL" id="MEN2470442.1"/>
    </source>
</evidence>